<accession>A0A6J6MEG5</accession>
<dbReference type="EMBL" id="CAEZWJ010000012">
    <property type="protein sequence ID" value="CAB4650519.1"/>
    <property type="molecule type" value="Genomic_DNA"/>
</dbReference>
<evidence type="ECO:0000313" key="7">
    <source>
        <dbReference type="EMBL" id="CAB4650519.1"/>
    </source>
</evidence>
<dbReference type="UniPathway" id="UPA00659"/>
<dbReference type="GO" id="GO:0016853">
    <property type="term" value="F:isomerase activity"/>
    <property type="evidence" value="ECO:0007669"/>
    <property type="project" value="UniProtKB-KW"/>
</dbReference>
<dbReference type="NCBIfam" id="NF005699">
    <property type="entry name" value="PRK07509.1"/>
    <property type="match status" value="1"/>
</dbReference>
<evidence type="ECO:0000313" key="8">
    <source>
        <dbReference type="EMBL" id="CAB4671769.1"/>
    </source>
</evidence>
<dbReference type="EMBL" id="CAEZVQ010000131">
    <property type="protein sequence ID" value="CAB4640360.1"/>
    <property type="molecule type" value="Genomic_DNA"/>
</dbReference>
<dbReference type="EMBL" id="CAEZWV010000014">
    <property type="protein sequence ID" value="CAB4671769.1"/>
    <property type="molecule type" value="Genomic_DNA"/>
</dbReference>
<evidence type="ECO:0000256" key="4">
    <source>
        <dbReference type="ARBA" id="ARBA00023098"/>
    </source>
</evidence>
<evidence type="ECO:0000256" key="3">
    <source>
        <dbReference type="ARBA" id="ARBA00022832"/>
    </source>
</evidence>
<dbReference type="InterPro" id="IPR045002">
    <property type="entry name" value="Ech1-like"/>
</dbReference>
<dbReference type="SUPFAM" id="SSF52096">
    <property type="entry name" value="ClpP/crotonase"/>
    <property type="match status" value="1"/>
</dbReference>
<comment type="similarity">
    <text evidence="2">Belongs to the enoyl-CoA hydratase/isomerase family.</text>
</comment>
<organism evidence="8">
    <name type="scientific">freshwater metagenome</name>
    <dbReference type="NCBI Taxonomy" id="449393"/>
    <lineage>
        <taxon>unclassified sequences</taxon>
        <taxon>metagenomes</taxon>
        <taxon>ecological metagenomes</taxon>
    </lineage>
</organism>
<protein>
    <submittedName>
        <fullName evidence="8">Unannotated protein</fullName>
    </submittedName>
</protein>
<dbReference type="InterPro" id="IPR029045">
    <property type="entry name" value="ClpP/crotonase-like_dom_sf"/>
</dbReference>
<keyword evidence="4" id="KW-0443">Lipid metabolism</keyword>
<dbReference type="InterPro" id="IPR018376">
    <property type="entry name" value="Enoyl-CoA_hyd/isom_CS"/>
</dbReference>
<name>A0A6J6MEG5_9ZZZZ</name>
<dbReference type="GO" id="GO:0006635">
    <property type="term" value="P:fatty acid beta-oxidation"/>
    <property type="evidence" value="ECO:0007669"/>
    <property type="project" value="UniProtKB-UniPathway"/>
</dbReference>
<dbReference type="Pfam" id="PF00378">
    <property type="entry name" value="ECH_1"/>
    <property type="match status" value="1"/>
</dbReference>
<evidence type="ECO:0000256" key="1">
    <source>
        <dbReference type="ARBA" id="ARBA00005005"/>
    </source>
</evidence>
<gene>
    <name evidence="6" type="ORF">UFOPK2086_00932</name>
    <name evidence="7" type="ORF">UFOPK2214_00550</name>
    <name evidence="8" type="ORF">UFOPK2295_00849</name>
</gene>
<dbReference type="CDD" id="cd06558">
    <property type="entry name" value="crotonase-like"/>
    <property type="match status" value="1"/>
</dbReference>
<sequence>MSDRVTISISDGIADVRFNRADKRNALDGEQFQAIVDAGESLKTNKKIRAVVVSGEGASFCAGLDLASMGAMAGGGNNSGGERQPSASDMSGDRITHLGQQSAWVWQEVPVPVIAAVHGHALGGGCQIALGADIRIAHPDTKFSVRETYWGLVPDMAGTVLMQGLVRPDIMKDIVLSARIFDGREAAEIGIVTRLSETPREDAFAYAEEICKRSPDAVRGAKELLNRLTMDFAAAQFAAERRIIGSLVGGHNQREAVMSDFEKRAPAYIDPK</sequence>
<keyword evidence="3" id="KW-0276">Fatty acid metabolism</keyword>
<comment type="pathway">
    <text evidence="1">Lipid metabolism; fatty acid beta-oxidation.</text>
</comment>
<dbReference type="PANTHER" id="PTHR43149:SF1">
    <property type="entry name" value="DELTA(3,5)-DELTA(2,4)-DIENOYL-COA ISOMERASE, MITOCHONDRIAL"/>
    <property type="match status" value="1"/>
</dbReference>
<dbReference type="PROSITE" id="PS00166">
    <property type="entry name" value="ENOYL_COA_HYDRATASE"/>
    <property type="match status" value="1"/>
</dbReference>
<dbReference type="InterPro" id="IPR001753">
    <property type="entry name" value="Enoyl-CoA_hydra/iso"/>
</dbReference>
<evidence type="ECO:0000256" key="2">
    <source>
        <dbReference type="ARBA" id="ARBA00005254"/>
    </source>
</evidence>
<dbReference type="PANTHER" id="PTHR43149">
    <property type="entry name" value="ENOYL-COA HYDRATASE"/>
    <property type="match status" value="1"/>
</dbReference>
<keyword evidence="5" id="KW-0413">Isomerase</keyword>
<evidence type="ECO:0000313" key="6">
    <source>
        <dbReference type="EMBL" id="CAB4640360.1"/>
    </source>
</evidence>
<evidence type="ECO:0000256" key="5">
    <source>
        <dbReference type="ARBA" id="ARBA00023235"/>
    </source>
</evidence>
<proteinExistence type="inferred from homology"/>
<dbReference type="AlphaFoldDB" id="A0A6J6MEG5"/>
<dbReference type="Gene3D" id="3.90.226.10">
    <property type="entry name" value="2-enoyl-CoA Hydratase, Chain A, domain 1"/>
    <property type="match status" value="1"/>
</dbReference>
<reference evidence="8" key="1">
    <citation type="submission" date="2020-05" db="EMBL/GenBank/DDBJ databases">
        <authorList>
            <person name="Chiriac C."/>
            <person name="Salcher M."/>
            <person name="Ghai R."/>
            <person name="Kavagutti S V."/>
        </authorList>
    </citation>
    <scope>NUCLEOTIDE SEQUENCE</scope>
</reference>
<dbReference type="InterPro" id="IPR014748">
    <property type="entry name" value="Enoyl-CoA_hydra_C"/>
</dbReference>
<dbReference type="Gene3D" id="1.10.12.10">
    <property type="entry name" value="Lyase 2-enoyl-coa Hydratase, Chain A, domain 2"/>
    <property type="match status" value="1"/>
</dbReference>